<proteinExistence type="predicted"/>
<gene>
    <name evidence="2" type="ORF">RRG08_034444</name>
</gene>
<dbReference type="EMBL" id="JAWDGP010007719">
    <property type="protein sequence ID" value="KAK3707386.1"/>
    <property type="molecule type" value="Genomic_DNA"/>
</dbReference>
<evidence type="ECO:0000313" key="3">
    <source>
        <dbReference type="Proteomes" id="UP001283361"/>
    </source>
</evidence>
<protein>
    <recommendedName>
        <fullName evidence="4">PiggyBac transposable element-derived protein domain-containing protein</fullName>
    </recommendedName>
</protein>
<evidence type="ECO:0008006" key="4">
    <source>
        <dbReference type="Google" id="ProtNLM"/>
    </source>
</evidence>
<feature type="compositionally biased region" description="Basic and acidic residues" evidence="1">
    <location>
        <begin position="50"/>
        <end position="71"/>
    </location>
</feature>
<sequence>MEPLASCGDASQKRKRKTLYNHQEVLALFTNLDTDSESNYEDSGCEFELGKCRSHGQHDSDSDSDNSDRSRSRSPSGSRSKDYQPPPKRKKKAGSSEGPTKKGRDKHGYLHTFRVYSRKDDPISNINDQIPPECTNMSVTSKLTIALLNNFLGEGYHLYIDNWYSSVPLLRNVVAKLVFRDAMSTPENENLTRMTGRHFVFEILPTEKKTAPTETSCVLPEEDTQRHSLLLAMLPKPAWIIFGGMLPEIPHQKAYWE</sequence>
<organism evidence="2 3">
    <name type="scientific">Elysia crispata</name>
    <name type="common">lettuce slug</name>
    <dbReference type="NCBI Taxonomy" id="231223"/>
    <lineage>
        <taxon>Eukaryota</taxon>
        <taxon>Metazoa</taxon>
        <taxon>Spiralia</taxon>
        <taxon>Lophotrochozoa</taxon>
        <taxon>Mollusca</taxon>
        <taxon>Gastropoda</taxon>
        <taxon>Heterobranchia</taxon>
        <taxon>Euthyneura</taxon>
        <taxon>Panpulmonata</taxon>
        <taxon>Sacoglossa</taxon>
        <taxon>Placobranchoidea</taxon>
        <taxon>Plakobranchidae</taxon>
        <taxon>Elysia</taxon>
    </lineage>
</organism>
<evidence type="ECO:0000256" key="1">
    <source>
        <dbReference type="SAM" id="MobiDB-lite"/>
    </source>
</evidence>
<accession>A0AAE1CLH7</accession>
<reference evidence="2" key="1">
    <citation type="journal article" date="2023" name="G3 (Bethesda)">
        <title>A reference genome for the long-term kleptoplast-retaining sea slug Elysia crispata morphotype clarki.</title>
        <authorList>
            <person name="Eastman K.E."/>
            <person name="Pendleton A.L."/>
            <person name="Shaikh M.A."/>
            <person name="Suttiyut T."/>
            <person name="Ogas R."/>
            <person name="Tomko P."/>
            <person name="Gavelis G."/>
            <person name="Widhalm J.R."/>
            <person name="Wisecaver J.H."/>
        </authorList>
    </citation>
    <scope>NUCLEOTIDE SEQUENCE</scope>
    <source>
        <strain evidence="2">ECLA1</strain>
    </source>
</reference>
<feature type="region of interest" description="Disordered" evidence="1">
    <location>
        <begin position="50"/>
        <end position="108"/>
    </location>
</feature>
<keyword evidence="3" id="KW-1185">Reference proteome</keyword>
<dbReference type="AlphaFoldDB" id="A0AAE1CLH7"/>
<dbReference type="Proteomes" id="UP001283361">
    <property type="component" value="Unassembled WGS sequence"/>
</dbReference>
<name>A0AAE1CLH7_9GAST</name>
<feature type="compositionally biased region" description="Basic and acidic residues" evidence="1">
    <location>
        <begin position="99"/>
        <end position="108"/>
    </location>
</feature>
<comment type="caution">
    <text evidence="2">The sequence shown here is derived from an EMBL/GenBank/DDBJ whole genome shotgun (WGS) entry which is preliminary data.</text>
</comment>
<evidence type="ECO:0000313" key="2">
    <source>
        <dbReference type="EMBL" id="KAK3707386.1"/>
    </source>
</evidence>